<dbReference type="GO" id="GO:0046872">
    <property type="term" value="F:metal ion binding"/>
    <property type="evidence" value="ECO:0007669"/>
    <property type="project" value="UniProtKB-KW"/>
</dbReference>
<dbReference type="SUPFAM" id="SSF53850">
    <property type="entry name" value="Periplasmic binding protein-like II"/>
    <property type="match status" value="1"/>
</dbReference>
<dbReference type="Pfam" id="PF13531">
    <property type="entry name" value="SBP_bac_11"/>
    <property type="match status" value="1"/>
</dbReference>
<dbReference type="OrthoDB" id="9785015at2"/>
<dbReference type="InterPro" id="IPR005950">
    <property type="entry name" value="ModA"/>
</dbReference>
<dbReference type="EMBL" id="LLXX01000074">
    <property type="protein sequence ID" value="KRR08803.1"/>
    <property type="molecule type" value="Genomic_DNA"/>
</dbReference>
<comment type="similarity">
    <text evidence="1">Belongs to the bacterial solute-binding protein ModA family.</text>
</comment>
<keyword evidence="7" id="KW-1185">Reference proteome</keyword>
<evidence type="ECO:0000256" key="4">
    <source>
        <dbReference type="SAM" id="Phobius"/>
    </source>
</evidence>
<dbReference type="GO" id="GO:0015689">
    <property type="term" value="P:molybdate ion transport"/>
    <property type="evidence" value="ECO:0007669"/>
    <property type="project" value="InterPro"/>
</dbReference>
<proteinExistence type="inferred from homology"/>
<feature type="signal peptide" evidence="5">
    <location>
        <begin position="1"/>
        <end position="23"/>
    </location>
</feature>
<dbReference type="STRING" id="1518501.CQ10_35575"/>
<dbReference type="InterPro" id="IPR050682">
    <property type="entry name" value="ModA/WtpA"/>
</dbReference>
<organism evidence="6 7">
    <name type="scientific">Bradyrhizobium valentinum</name>
    <dbReference type="NCBI Taxonomy" id="1518501"/>
    <lineage>
        <taxon>Bacteria</taxon>
        <taxon>Pseudomonadati</taxon>
        <taxon>Pseudomonadota</taxon>
        <taxon>Alphaproteobacteria</taxon>
        <taxon>Hyphomicrobiales</taxon>
        <taxon>Nitrobacteraceae</taxon>
        <taxon>Bradyrhizobium</taxon>
    </lineage>
</organism>
<dbReference type="PANTHER" id="PTHR30632">
    <property type="entry name" value="MOLYBDATE-BINDING PERIPLASMIC PROTEIN"/>
    <property type="match status" value="1"/>
</dbReference>
<dbReference type="PANTHER" id="PTHR30632:SF14">
    <property type="entry name" value="TUNGSTATE_MOLYBDATE_CHROMATE-BINDING PROTEIN MODA"/>
    <property type="match status" value="1"/>
</dbReference>
<comment type="caution">
    <text evidence="6">The sequence shown here is derived from an EMBL/GenBank/DDBJ whole genome shotgun (WGS) entry which is preliminary data.</text>
</comment>
<dbReference type="Proteomes" id="UP000051913">
    <property type="component" value="Unassembled WGS sequence"/>
</dbReference>
<gene>
    <name evidence="6" type="ORF">CP49_29785</name>
</gene>
<evidence type="ECO:0000256" key="3">
    <source>
        <dbReference type="ARBA" id="ARBA00022729"/>
    </source>
</evidence>
<evidence type="ECO:0000256" key="1">
    <source>
        <dbReference type="ARBA" id="ARBA00009175"/>
    </source>
</evidence>
<feature type="transmembrane region" description="Helical" evidence="4">
    <location>
        <begin position="196"/>
        <end position="217"/>
    </location>
</feature>
<feature type="chain" id="PRO_5009797150" description="Molybdate ABC transporter substrate-binding protein" evidence="5">
    <location>
        <begin position="24"/>
        <end position="218"/>
    </location>
</feature>
<dbReference type="RefSeq" id="WP_057850472.1">
    <property type="nucleotide sequence ID" value="NZ_LLXX01000074.1"/>
</dbReference>
<keyword evidence="4" id="KW-0812">Transmembrane</keyword>
<evidence type="ECO:0000256" key="5">
    <source>
        <dbReference type="SAM" id="SignalP"/>
    </source>
</evidence>
<keyword evidence="2" id="KW-0479">Metal-binding</keyword>
<reference evidence="6 7" key="1">
    <citation type="submission" date="2014-03" db="EMBL/GenBank/DDBJ databases">
        <title>Bradyrhizobium valentinum sp. nov., isolated from effective nodules of Lupinus mariae-josephae, a lupine endemic of basic-lime soils in Eastern Spain.</title>
        <authorList>
            <person name="Duran D."/>
            <person name="Rey L."/>
            <person name="Navarro A."/>
            <person name="Busquets A."/>
            <person name="Imperial J."/>
            <person name="Ruiz-Argueso T."/>
        </authorList>
    </citation>
    <scope>NUCLEOTIDE SEQUENCE [LARGE SCALE GENOMIC DNA]</scope>
    <source>
        <strain evidence="6 7">LmjM3</strain>
    </source>
</reference>
<keyword evidence="4" id="KW-0472">Membrane</keyword>
<evidence type="ECO:0000313" key="7">
    <source>
        <dbReference type="Proteomes" id="UP000051913"/>
    </source>
</evidence>
<name>A0A0R3LUX4_9BRAD</name>
<evidence type="ECO:0000313" key="6">
    <source>
        <dbReference type="EMBL" id="KRR08803.1"/>
    </source>
</evidence>
<accession>A0A0R3LUX4</accession>
<sequence>MTLTRLILINSILTLLMFGNAEAAEIDVAVAANFTIPSKEMQRRLSRRLGEALLSFGASGQFYSQITQGAPFEVFLSADNARPSKLLEKRLAVPESRFTYAIGNLVLWSSTQKFVNDAETFAKRSIYNPAAALYGAAAEHAIKALGAYESTQPKLVAGFSPLSGAGAPSPSPSGLWSDGFCTRCLSWCSRFPTPPWPSWLAMGMVMFGLAVILAATLI</sequence>
<keyword evidence="4" id="KW-1133">Transmembrane helix</keyword>
<evidence type="ECO:0008006" key="8">
    <source>
        <dbReference type="Google" id="ProtNLM"/>
    </source>
</evidence>
<protein>
    <recommendedName>
        <fullName evidence="8">Molybdate ABC transporter substrate-binding protein</fullName>
    </recommendedName>
</protein>
<dbReference type="Gene3D" id="3.40.190.10">
    <property type="entry name" value="Periplasmic binding protein-like II"/>
    <property type="match status" value="1"/>
</dbReference>
<dbReference type="GO" id="GO:0030973">
    <property type="term" value="F:molybdate ion binding"/>
    <property type="evidence" value="ECO:0007669"/>
    <property type="project" value="TreeGrafter"/>
</dbReference>
<dbReference type="NCBIfam" id="TIGR01256">
    <property type="entry name" value="modA"/>
    <property type="match status" value="1"/>
</dbReference>
<keyword evidence="3 5" id="KW-0732">Signal</keyword>
<evidence type="ECO:0000256" key="2">
    <source>
        <dbReference type="ARBA" id="ARBA00022723"/>
    </source>
</evidence>
<dbReference type="AlphaFoldDB" id="A0A0R3LUX4"/>